<reference evidence="4" key="1">
    <citation type="submission" date="2018-07" db="EMBL/GenBank/DDBJ databases">
        <authorList>
            <person name="Quirk P.G."/>
            <person name="Krulwich T.A."/>
        </authorList>
    </citation>
    <scope>NUCLEOTIDE SEQUENCE</scope>
    <source>
        <strain evidence="4">96224</strain>
    </source>
</reference>
<evidence type="ECO:0000256" key="1">
    <source>
        <dbReference type="SAM" id="Coils"/>
    </source>
</evidence>
<keyword evidence="1" id="KW-0175">Coiled coil</keyword>
<name>A0A381L7P1_BLUGR</name>
<feature type="region of interest" description="Disordered" evidence="2">
    <location>
        <begin position="1"/>
        <end position="32"/>
    </location>
</feature>
<dbReference type="Pfam" id="PF07000">
    <property type="entry name" value="DUF1308"/>
    <property type="match status" value="1"/>
</dbReference>
<feature type="domain" description="DUF1308" evidence="3">
    <location>
        <begin position="309"/>
        <end position="406"/>
    </location>
</feature>
<sequence>MNEQIDNPIGESIQGVVPPAGTSDDLPSETDISQTTEEAERFAADLSQRCRRLLEEVEIFESLINSQRRELPTHCGTLDRQRFRVGYDNLDAKVFKRELLSEKSQLEKAGPKSMVKLVSMNLPRLESVWSVCKSCNSVTALGKKFYWKFGKVNGYPKERILRGYGAYSVKVDIVSDSGFEWVKVCWVTEKTLLFDMAKLGLVDSSDSDESEPNGAADMEEDVPRILRQARALKKAADATRLKYRHPKLRMVFPRLNKVEASDTVCKLLQQIKDLEITVETLEDLPPSRPIAEALPVMAAQRHQYFGHSLNLDCTILLALISDLSHGSVEPQDWHCDMIVSQIKLEELHHLLPESIYPVMASRRLVCTREAATRMIEIAESLGTEAEKARTALIFDRQCTLDKEESSILERFQKLSNYVVPTTLCLPVEIIDFDLPELMEKLPPFVKEIFPRCFTAINQSVFLYGWHSGITTLSSNESVSRRVELVVEENRLDDNMGGPDIWVCPSSRSLVGKEKKRRGPVPVLSRPEIVGPKEMKKREKLAKSILLETGEDFDGVPELADEKFISEPSLLNKPSI</sequence>
<proteinExistence type="predicted"/>
<evidence type="ECO:0000313" key="4">
    <source>
        <dbReference type="EMBL" id="SUZ09903.1"/>
    </source>
</evidence>
<accession>A0A381L7P1</accession>
<dbReference type="AlphaFoldDB" id="A0A381L7P1"/>
<dbReference type="OrthoDB" id="441890at2759"/>
<gene>
    <name evidence="4" type="ORF">BGT96224V2_LOCUS3083</name>
</gene>
<evidence type="ECO:0000259" key="3">
    <source>
        <dbReference type="Pfam" id="PF07000"/>
    </source>
</evidence>
<protein>
    <submittedName>
        <fullName evidence="4">Bgt-4598</fullName>
    </submittedName>
</protein>
<dbReference type="EMBL" id="UIGY01000064">
    <property type="protein sequence ID" value="SUZ09903.1"/>
    <property type="molecule type" value="Genomic_DNA"/>
</dbReference>
<dbReference type="PANTHER" id="PTHR13379">
    <property type="entry name" value="UNCHARACTERIZED DUF1308"/>
    <property type="match status" value="1"/>
</dbReference>
<feature type="coiled-coil region" evidence="1">
    <location>
        <begin position="43"/>
        <end position="70"/>
    </location>
</feature>
<dbReference type="PANTHER" id="PTHR13379:SF0">
    <property type="entry name" value="UPF0415 PROTEIN C7ORF25"/>
    <property type="match status" value="1"/>
</dbReference>
<evidence type="ECO:0000256" key="2">
    <source>
        <dbReference type="SAM" id="MobiDB-lite"/>
    </source>
</evidence>
<dbReference type="InterPro" id="IPR010733">
    <property type="entry name" value="DUF1308"/>
</dbReference>
<organism evidence="4">
    <name type="scientific">Blumeria graminis f. sp. tritici 96224</name>
    <dbReference type="NCBI Taxonomy" id="1268274"/>
    <lineage>
        <taxon>Eukaryota</taxon>
        <taxon>Fungi</taxon>
        <taxon>Dikarya</taxon>
        <taxon>Ascomycota</taxon>
        <taxon>Pezizomycotina</taxon>
        <taxon>Leotiomycetes</taxon>
        <taxon>Erysiphales</taxon>
        <taxon>Erysiphaceae</taxon>
        <taxon>Blumeria</taxon>
    </lineage>
</organism>